<dbReference type="EMBL" id="FOCF01000010">
    <property type="protein sequence ID" value="SEN67626.1"/>
    <property type="molecule type" value="Genomic_DNA"/>
</dbReference>
<dbReference type="STRING" id="1166340.SAMN05192583_3280"/>
<evidence type="ECO:0000256" key="2">
    <source>
        <dbReference type="ARBA" id="ARBA00022448"/>
    </source>
</evidence>
<dbReference type="GO" id="GO:0016020">
    <property type="term" value="C:membrane"/>
    <property type="evidence" value="ECO:0007669"/>
    <property type="project" value="UniProtKB-SubCell"/>
</dbReference>
<dbReference type="OrthoDB" id="7400989at2"/>
<evidence type="ECO:0000313" key="9">
    <source>
        <dbReference type="Proteomes" id="UP000199206"/>
    </source>
</evidence>
<evidence type="ECO:0000256" key="1">
    <source>
        <dbReference type="ARBA" id="ARBA00004141"/>
    </source>
</evidence>
<name>A0A1H8IHB2_9SPHN</name>
<feature type="transmembrane region" description="Helical" evidence="6">
    <location>
        <begin position="379"/>
        <end position="401"/>
    </location>
</feature>
<gene>
    <name evidence="8" type="ORF">SAMN05192583_3280</name>
</gene>
<keyword evidence="5 6" id="KW-0472">Membrane</keyword>
<dbReference type="Proteomes" id="UP000199206">
    <property type="component" value="Unassembled WGS sequence"/>
</dbReference>
<dbReference type="InterPro" id="IPR020846">
    <property type="entry name" value="MFS_dom"/>
</dbReference>
<dbReference type="AlphaFoldDB" id="A0A1H8IHB2"/>
<dbReference type="Pfam" id="PF07690">
    <property type="entry name" value="MFS_1"/>
    <property type="match status" value="1"/>
</dbReference>
<feature type="transmembrane region" description="Helical" evidence="6">
    <location>
        <begin position="344"/>
        <end position="367"/>
    </location>
</feature>
<comment type="subcellular location">
    <subcellularLocation>
        <location evidence="1">Membrane</location>
        <topology evidence="1">Multi-pass membrane protein</topology>
    </subcellularLocation>
</comment>
<proteinExistence type="predicted"/>
<dbReference type="InterPro" id="IPR044770">
    <property type="entry name" value="MFS_spinster-like"/>
</dbReference>
<feature type="transmembrane region" description="Helical" evidence="6">
    <location>
        <begin position="20"/>
        <end position="40"/>
    </location>
</feature>
<sequence>MTDVTRNLDAPPPDDLPWPSAARAWYVAVVLMFANTLAFVDRQALALLVQPIKQDLHISDTAISLLYGLSFTLFYVAVGLPVARIADRSSRRNIIAGAILIWSVATSLCGLARTFTTLFAARVGVGAGEGGLTPAAYSLLSDYFPKHRLPAAMGVYQIGIYLGGASALVIGGIISSVVPPSATVALPLVGALRGWQLIFLLLGLPGILLAAIAMTIREPARRGAQGQPAAVPFGEFAAHLRGRWRAYAGIAIGFALMIFVGNGTSVWIPAFLQRSFGWSIADVGRYYGPVVLVCGTAGALGGGWFASWMRARGRADANLRAAFVGFVALMPITVAFPLMSSASLVLALIGAMNFFAGFNFGGGLAALQELTPNRMRALVSAMYMLTINLIGAALGPTAIALCTDYVFGDPSRLAQAIALVSAIASPLAVAALWLGVRDYRMHDPSFSPAVSGAASGRP</sequence>
<feature type="transmembrane region" description="Helical" evidence="6">
    <location>
        <begin position="246"/>
        <end position="266"/>
    </location>
</feature>
<feature type="transmembrane region" description="Helical" evidence="6">
    <location>
        <begin position="319"/>
        <end position="338"/>
    </location>
</feature>
<protein>
    <submittedName>
        <fullName evidence="8">Predicted arabinose efflux permease, MFS family</fullName>
    </submittedName>
</protein>
<keyword evidence="4 6" id="KW-1133">Transmembrane helix</keyword>
<evidence type="ECO:0000256" key="4">
    <source>
        <dbReference type="ARBA" id="ARBA00022989"/>
    </source>
</evidence>
<dbReference type="Gene3D" id="1.20.1250.20">
    <property type="entry name" value="MFS general substrate transporter like domains"/>
    <property type="match status" value="2"/>
</dbReference>
<dbReference type="PANTHER" id="PTHR23505">
    <property type="entry name" value="SPINSTER"/>
    <property type="match status" value="1"/>
</dbReference>
<reference evidence="9" key="1">
    <citation type="submission" date="2016-10" db="EMBL/GenBank/DDBJ databases">
        <authorList>
            <person name="Varghese N."/>
            <person name="Submissions S."/>
        </authorList>
    </citation>
    <scope>NUCLEOTIDE SEQUENCE [LARGE SCALE GENOMIC DNA]</scope>
    <source>
        <strain evidence="9">S6-262</strain>
    </source>
</reference>
<dbReference type="CDD" id="cd17328">
    <property type="entry name" value="MFS_spinster_like"/>
    <property type="match status" value="1"/>
</dbReference>
<feature type="transmembrane region" description="Helical" evidence="6">
    <location>
        <begin position="154"/>
        <end position="174"/>
    </location>
</feature>
<feature type="transmembrane region" description="Helical" evidence="6">
    <location>
        <begin position="194"/>
        <end position="216"/>
    </location>
</feature>
<feature type="transmembrane region" description="Helical" evidence="6">
    <location>
        <begin position="286"/>
        <end position="307"/>
    </location>
</feature>
<dbReference type="PANTHER" id="PTHR23505:SF79">
    <property type="entry name" value="PROTEIN SPINSTER"/>
    <property type="match status" value="1"/>
</dbReference>
<keyword evidence="9" id="KW-1185">Reference proteome</keyword>
<feature type="transmembrane region" description="Helical" evidence="6">
    <location>
        <begin position="94"/>
        <end position="112"/>
    </location>
</feature>
<dbReference type="SUPFAM" id="SSF103473">
    <property type="entry name" value="MFS general substrate transporter"/>
    <property type="match status" value="1"/>
</dbReference>
<accession>A0A1H8IHB2</accession>
<evidence type="ECO:0000256" key="5">
    <source>
        <dbReference type="ARBA" id="ARBA00023136"/>
    </source>
</evidence>
<evidence type="ECO:0000256" key="3">
    <source>
        <dbReference type="ARBA" id="ARBA00022692"/>
    </source>
</evidence>
<evidence type="ECO:0000256" key="6">
    <source>
        <dbReference type="SAM" id="Phobius"/>
    </source>
</evidence>
<keyword evidence="2" id="KW-0813">Transport</keyword>
<dbReference type="InterPro" id="IPR011701">
    <property type="entry name" value="MFS"/>
</dbReference>
<dbReference type="PROSITE" id="PS50850">
    <property type="entry name" value="MFS"/>
    <property type="match status" value="1"/>
</dbReference>
<organism evidence="8 9">
    <name type="scientific">Sphingomonas gellani</name>
    <dbReference type="NCBI Taxonomy" id="1166340"/>
    <lineage>
        <taxon>Bacteria</taxon>
        <taxon>Pseudomonadati</taxon>
        <taxon>Pseudomonadota</taxon>
        <taxon>Alphaproteobacteria</taxon>
        <taxon>Sphingomonadales</taxon>
        <taxon>Sphingomonadaceae</taxon>
        <taxon>Sphingomonas</taxon>
    </lineage>
</organism>
<feature type="transmembrane region" description="Helical" evidence="6">
    <location>
        <begin position="413"/>
        <end position="436"/>
    </location>
</feature>
<feature type="transmembrane region" description="Helical" evidence="6">
    <location>
        <begin position="61"/>
        <end position="82"/>
    </location>
</feature>
<dbReference type="InterPro" id="IPR036259">
    <property type="entry name" value="MFS_trans_sf"/>
</dbReference>
<evidence type="ECO:0000259" key="7">
    <source>
        <dbReference type="PROSITE" id="PS50850"/>
    </source>
</evidence>
<evidence type="ECO:0000313" key="8">
    <source>
        <dbReference type="EMBL" id="SEN67626.1"/>
    </source>
</evidence>
<feature type="domain" description="Major facilitator superfamily (MFS) profile" evidence="7">
    <location>
        <begin position="27"/>
        <end position="440"/>
    </location>
</feature>
<keyword evidence="3 6" id="KW-0812">Transmembrane</keyword>
<dbReference type="GO" id="GO:0022857">
    <property type="term" value="F:transmembrane transporter activity"/>
    <property type="evidence" value="ECO:0007669"/>
    <property type="project" value="InterPro"/>
</dbReference>